<evidence type="ECO:0000256" key="1">
    <source>
        <dbReference type="ARBA" id="ARBA00023125"/>
    </source>
</evidence>
<dbReference type="PANTHER" id="PTHR30055">
    <property type="entry name" value="HTH-TYPE TRANSCRIPTIONAL REGULATOR RUTR"/>
    <property type="match status" value="1"/>
</dbReference>
<gene>
    <name evidence="4" type="ORF">ACFW6T_30930</name>
</gene>
<dbReference type="SUPFAM" id="SSF48498">
    <property type="entry name" value="Tetracyclin repressor-like, C-terminal domain"/>
    <property type="match status" value="1"/>
</dbReference>
<evidence type="ECO:0000313" key="5">
    <source>
        <dbReference type="Proteomes" id="UP001599542"/>
    </source>
</evidence>
<keyword evidence="5" id="KW-1185">Reference proteome</keyword>
<accession>A0ABW6GUM8</accession>
<name>A0ABW6GUM8_9ACTN</name>
<dbReference type="Pfam" id="PF00440">
    <property type="entry name" value="TetR_N"/>
    <property type="match status" value="1"/>
</dbReference>
<feature type="DNA-binding region" description="H-T-H motif" evidence="2">
    <location>
        <begin position="37"/>
        <end position="56"/>
    </location>
</feature>
<keyword evidence="1 2" id="KW-0238">DNA-binding</keyword>
<evidence type="ECO:0000256" key="2">
    <source>
        <dbReference type="PROSITE-ProRule" id="PRU00335"/>
    </source>
</evidence>
<dbReference type="PANTHER" id="PTHR30055:SF220">
    <property type="entry name" value="TETR-FAMILY REGULATORY PROTEIN"/>
    <property type="match status" value="1"/>
</dbReference>
<evidence type="ECO:0000259" key="3">
    <source>
        <dbReference type="PROSITE" id="PS50977"/>
    </source>
</evidence>
<dbReference type="InterPro" id="IPR036271">
    <property type="entry name" value="Tet_transcr_reg_TetR-rel_C_sf"/>
</dbReference>
<dbReference type="InterPro" id="IPR050109">
    <property type="entry name" value="HTH-type_TetR-like_transc_reg"/>
</dbReference>
<sequence>MSDATTGTTPRGTGDLRSRMLEAAEDLLAESPDNDVSTRAVCVAVGVKQPVLYRLFGDKNGLLTALVAHGFERYIGRKQGLAVTDDPVADLRAGWDDHVDFALSNRALYRLMFSPALPEVPETAARIFDLLKRTLERCAAVGALRIPAEEAAQAILAANVGVTLSLLSQPERFADPALPTRVRDAVFAACLDESAAAPAPAENRLAGAARQLEAQLEQRTGPLGEAETALLLVWLRALQQPEQGHRA</sequence>
<dbReference type="PROSITE" id="PS50977">
    <property type="entry name" value="HTH_TETR_2"/>
    <property type="match status" value="1"/>
</dbReference>
<reference evidence="4 5" key="1">
    <citation type="submission" date="2024-09" db="EMBL/GenBank/DDBJ databases">
        <title>The Natural Products Discovery Center: Release of the First 8490 Sequenced Strains for Exploring Actinobacteria Biosynthetic Diversity.</title>
        <authorList>
            <person name="Kalkreuter E."/>
            <person name="Kautsar S.A."/>
            <person name="Yang D."/>
            <person name="Bader C.D."/>
            <person name="Teijaro C.N."/>
            <person name="Fluegel L."/>
            <person name="Davis C.M."/>
            <person name="Simpson J.R."/>
            <person name="Lauterbach L."/>
            <person name="Steele A.D."/>
            <person name="Gui C."/>
            <person name="Meng S."/>
            <person name="Li G."/>
            <person name="Viehrig K."/>
            <person name="Ye F."/>
            <person name="Su P."/>
            <person name="Kiefer A.F."/>
            <person name="Nichols A."/>
            <person name="Cepeda A.J."/>
            <person name="Yan W."/>
            <person name="Fan B."/>
            <person name="Jiang Y."/>
            <person name="Adhikari A."/>
            <person name="Zheng C.-J."/>
            <person name="Schuster L."/>
            <person name="Cowan T.M."/>
            <person name="Smanski M.J."/>
            <person name="Chevrette M.G."/>
            <person name="De Carvalho L.P.S."/>
            <person name="Shen B."/>
        </authorList>
    </citation>
    <scope>NUCLEOTIDE SEQUENCE [LARGE SCALE GENOMIC DNA]</scope>
    <source>
        <strain evidence="4 5">NPDC058753</strain>
    </source>
</reference>
<dbReference type="Proteomes" id="UP001599542">
    <property type="component" value="Unassembled WGS sequence"/>
</dbReference>
<dbReference type="SUPFAM" id="SSF46689">
    <property type="entry name" value="Homeodomain-like"/>
    <property type="match status" value="1"/>
</dbReference>
<dbReference type="InterPro" id="IPR009057">
    <property type="entry name" value="Homeodomain-like_sf"/>
</dbReference>
<feature type="domain" description="HTH tetR-type" evidence="3">
    <location>
        <begin position="14"/>
        <end position="74"/>
    </location>
</feature>
<dbReference type="EMBL" id="JBHYPX010000087">
    <property type="protein sequence ID" value="MFE1356401.1"/>
    <property type="molecule type" value="Genomic_DNA"/>
</dbReference>
<comment type="caution">
    <text evidence="4">The sequence shown here is derived from an EMBL/GenBank/DDBJ whole genome shotgun (WGS) entry which is preliminary data.</text>
</comment>
<organism evidence="4 5">
    <name type="scientific">Kitasatospora phosalacinea</name>
    <dbReference type="NCBI Taxonomy" id="2065"/>
    <lineage>
        <taxon>Bacteria</taxon>
        <taxon>Bacillati</taxon>
        <taxon>Actinomycetota</taxon>
        <taxon>Actinomycetes</taxon>
        <taxon>Kitasatosporales</taxon>
        <taxon>Streptomycetaceae</taxon>
        <taxon>Kitasatospora</taxon>
    </lineage>
</organism>
<dbReference type="InterPro" id="IPR001647">
    <property type="entry name" value="HTH_TetR"/>
</dbReference>
<dbReference type="Gene3D" id="1.10.357.10">
    <property type="entry name" value="Tetracycline Repressor, domain 2"/>
    <property type="match status" value="1"/>
</dbReference>
<protein>
    <submittedName>
        <fullName evidence="4">TetR/AcrR family transcriptional regulator</fullName>
    </submittedName>
</protein>
<evidence type="ECO:0000313" key="4">
    <source>
        <dbReference type="EMBL" id="MFE1356401.1"/>
    </source>
</evidence>
<dbReference type="RefSeq" id="WP_380331137.1">
    <property type="nucleotide sequence ID" value="NZ_JBHYPW010000076.1"/>
</dbReference>
<proteinExistence type="predicted"/>